<dbReference type="Gene3D" id="3.40.80.10">
    <property type="entry name" value="Peptidoglycan recognition protein-like"/>
    <property type="match status" value="1"/>
</dbReference>
<dbReference type="CDD" id="cd06583">
    <property type="entry name" value="PGRP"/>
    <property type="match status" value="1"/>
</dbReference>
<keyword evidence="3" id="KW-0378">Hydrolase</keyword>
<dbReference type="PANTHER" id="PTHR30417">
    <property type="entry name" value="N-ACETYLMURAMOYL-L-ALANINE AMIDASE AMID"/>
    <property type="match status" value="1"/>
</dbReference>
<keyword evidence="7" id="KW-1185">Reference proteome</keyword>
<protein>
    <recommendedName>
        <fullName evidence="2">N-acetylmuramoyl-L-alanine amidase</fullName>
        <ecNumber evidence="2">3.5.1.28</ecNumber>
    </recommendedName>
</protein>
<dbReference type="GO" id="GO:0009254">
    <property type="term" value="P:peptidoglycan turnover"/>
    <property type="evidence" value="ECO:0007669"/>
    <property type="project" value="TreeGrafter"/>
</dbReference>
<comment type="caution">
    <text evidence="6">The sequence shown here is derived from an EMBL/GenBank/DDBJ whole genome shotgun (WGS) entry which is preliminary data.</text>
</comment>
<evidence type="ECO:0000256" key="1">
    <source>
        <dbReference type="ARBA" id="ARBA00001561"/>
    </source>
</evidence>
<dbReference type="SUPFAM" id="SSF55846">
    <property type="entry name" value="N-acetylmuramoyl-L-alanine amidase-like"/>
    <property type="match status" value="1"/>
</dbReference>
<dbReference type="SMART" id="SM00644">
    <property type="entry name" value="Ami_2"/>
    <property type="match status" value="1"/>
</dbReference>
<dbReference type="InterPro" id="IPR036505">
    <property type="entry name" value="Amidase/PGRP_sf"/>
</dbReference>
<evidence type="ECO:0000256" key="2">
    <source>
        <dbReference type="ARBA" id="ARBA00011901"/>
    </source>
</evidence>
<dbReference type="Proteomes" id="UP000305760">
    <property type="component" value="Unassembled WGS sequence"/>
</dbReference>
<evidence type="ECO:0000313" key="6">
    <source>
        <dbReference type="EMBL" id="TNJ35056.1"/>
    </source>
</evidence>
<evidence type="ECO:0000259" key="5">
    <source>
        <dbReference type="SMART" id="SM00644"/>
    </source>
</evidence>
<dbReference type="GO" id="GO:0008745">
    <property type="term" value="F:N-acetylmuramoyl-L-alanine amidase activity"/>
    <property type="evidence" value="ECO:0007669"/>
    <property type="project" value="UniProtKB-EC"/>
</dbReference>
<dbReference type="GO" id="GO:0071555">
    <property type="term" value="P:cell wall organization"/>
    <property type="evidence" value="ECO:0007669"/>
    <property type="project" value="UniProtKB-KW"/>
</dbReference>
<dbReference type="PANTHER" id="PTHR30417:SF1">
    <property type="entry name" value="N-ACETYLMURAMOYL-L-ALANINE AMIDASE AMID"/>
    <property type="match status" value="1"/>
</dbReference>
<dbReference type="InterPro" id="IPR051206">
    <property type="entry name" value="NAMLAA_amidase_2"/>
</dbReference>
<dbReference type="GO" id="GO:0009253">
    <property type="term" value="P:peptidoglycan catabolic process"/>
    <property type="evidence" value="ECO:0007669"/>
    <property type="project" value="InterPro"/>
</dbReference>
<evidence type="ECO:0000313" key="7">
    <source>
        <dbReference type="Proteomes" id="UP000305760"/>
    </source>
</evidence>
<dbReference type="InterPro" id="IPR002502">
    <property type="entry name" value="Amidase_domain"/>
</dbReference>
<sequence>MTPDLPPDPVINAWPLPYEQRLEARPLANVDLVVIHCTELPDLALAREFGEREIYGSRTGNSGHYYIDRDGSIHVFVAPERVAHHTKGYNERSIGIELVNAGRYPDWLDSRRQAMDEPYTDAQVAALLALLARLRRDIPSLEFIAGHEDLDQDRVPSSDNLHQLVFRKRDPGPRFPWSRVLDAVALERIRP</sequence>
<comment type="catalytic activity">
    <reaction evidence="1">
        <text>Hydrolyzes the link between N-acetylmuramoyl residues and L-amino acid residues in certain cell-wall glycopeptides.</text>
        <dbReference type="EC" id="3.5.1.28"/>
    </reaction>
</comment>
<dbReference type="GO" id="GO:0019867">
    <property type="term" value="C:outer membrane"/>
    <property type="evidence" value="ECO:0007669"/>
    <property type="project" value="TreeGrafter"/>
</dbReference>
<name>A0A5C4RUZ3_9GAMM</name>
<proteinExistence type="predicted"/>
<accession>A0A5C4RUZ3</accession>
<dbReference type="Pfam" id="PF01510">
    <property type="entry name" value="Amidase_2"/>
    <property type="match status" value="1"/>
</dbReference>
<feature type="domain" description="N-acetylmuramoyl-L-alanine amidase" evidence="5">
    <location>
        <begin position="19"/>
        <end position="157"/>
    </location>
</feature>
<keyword evidence="4" id="KW-0961">Cell wall biogenesis/degradation</keyword>
<gene>
    <name evidence="6" type="ORF">E1B00_04580</name>
</gene>
<evidence type="ECO:0000256" key="3">
    <source>
        <dbReference type="ARBA" id="ARBA00022801"/>
    </source>
</evidence>
<evidence type="ECO:0000256" key="4">
    <source>
        <dbReference type="ARBA" id="ARBA00023316"/>
    </source>
</evidence>
<dbReference type="OrthoDB" id="9794842at2"/>
<dbReference type="EMBL" id="SMDR01000001">
    <property type="protein sequence ID" value="TNJ35056.1"/>
    <property type="molecule type" value="Genomic_DNA"/>
</dbReference>
<organism evidence="6 7">
    <name type="scientific">Arenimonas terrae</name>
    <dbReference type="NCBI Taxonomy" id="2546226"/>
    <lineage>
        <taxon>Bacteria</taxon>
        <taxon>Pseudomonadati</taxon>
        <taxon>Pseudomonadota</taxon>
        <taxon>Gammaproteobacteria</taxon>
        <taxon>Lysobacterales</taxon>
        <taxon>Lysobacteraceae</taxon>
        <taxon>Arenimonas</taxon>
    </lineage>
</organism>
<dbReference type="EC" id="3.5.1.28" evidence="2"/>
<dbReference type="AlphaFoldDB" id="A0A5C4RUZ3"/>
<reference evidence="6 7" key="1">
    <citation type="submission" date="2019-03" db="EMBL/GenBank/DDBJ databases">
        <title>Arenimonas daejeonensis sp. nov., isolated from compost.</title>
        <authorList>
            <person name="Jeon C.O."/>
        </authorList>
    </citation>
    <scope>NUCLEOTIDE SEQUENCE [LARGE SCALE GENOMIC DNA]</scope>
    <source>
        <strain evidence="6 7">R29</strain>
    </source>
</reference>